<dbReference type="Proteomes" id="UP000004079">
    <property type="component" value="Unassembled WGS sequence"/>
</dbReference>
<dbReference type="HOGENOM" id="CLU_1137247_0_0_10"/>
<accession>D1QPR2</accession>
<gene>
    <name evidence="1" type="ORF">HMPREF0971_00955</name>
</gene>
<evidence type="ECO:0000313" key="1">
    <source>
        <dbReference type="EMBL" id="EFB32702.1"/>
    </source>
</evidence>
<dbReference type="EMBL" id="ACUZ02000016">
    <property type="protein sequence ID" value="EFB32702.1"/>
    <property type="molecule type" value="Genomic_DNA"/>
</dbReference>
<name>D1QPR2_9BACT</name>
<proteinExistence type="predicted"/>
<evidence type="ECO:0000313" key="2">
    <source>
        <dbReference type="Proteomes" id="UP000004079"/>
    </source>
</evidence>
<protein>
    <submittedName>
        <fullName evidence="1">Uncharacterized protein</fullName>
    </submittedName>
</protein>
<reference evidence="1 2" key="1">
    <citation type="submission" date="2009-11" db="EMBL/GenBank/DDBJ databases">
        <authorList>
            <person name="Weinstock G."/>
            <person name="Sodergren E."/>
            <person name="Clifton S."/>
            <person name="Fulton L."/>
            <person name="Fulton B."/>
            <person name="Courtney L."/>
            <person name="Fronick C."/>
            <person name="Harrison M."/>
            <person name="Strong C."/>
            <person name="Farmer C."/>
            <person name="Delahaunty K."/>
            <person name="Markovic C."/>
            <person name="Hall O."/>
            <person name="Minx P."/>
            <person name="Tomlinson C."/>
            <person name="Mitreva M."/>
            <person name="Nelson J."/>
            <person name="Hou S."/>
            <person name="Wollam A."/>
            <person name="Pepin K.H."/>
            <person name="Johnson M."/>
            <person name="Bhonagiri V."/>
            <person name="Nash W.E."/>
            <person name="Warren W."/>
            <person name="Chinwalla A."/>
            <person name="Mardis E.R."/>
            <person name="Wilson R.K."/>
        </authorList>
    </citation>
    <scope>NUCLEOTIDE SEQUENCE [LARGE SCALE GENOMIC DNA]</scope>
    <source>
        <strain evidence="1 2">F0302</strain>
    </source>
</reference>
<dbReference type="STRING" id="649760.HMPREF0971_00955"/>
<dbReference type="AlphaFoldDB" id="D1QPR2"/>
<sequence length="266" mass="31266">MFIPCLNLTIPYIIHGTRKETMDDEICESVCRIAIEQESDLFNNSSKKATCKFINDKDKHAKSNFEQFAMKTQEALNPFCFQLDNHRVCKRLSKHHEICKKWELLLPVMQSEYSGEWVEKQLETMTQRIYDENSLYHSLCRHFIFSEWLMRDIFSINFTDNYGTKEWVEYVFDTAIVFKQDCFLEKGNNKQILVIDGIANMPPNDMQTKALSANYEIEEGLPISLEQHTEWKGEDLSGLPESIRSLYIMKVQNKSVKTIETELIFQ</sequence>
<organism evidence="1 2">
    <name type="scientific">Segatella oris F0302</name>
    <dbReference type="NCBI Taxonomy" id="649760"/>
    <lineage>
        <taxon>Bacteria</taxon>
        <taxon>Pseudomonadati</taxon>
        <taxon>Bacteroidota</taxon>
        <taxon>Bacteroidia</taxon>
        <taxon>Bacteroidales</taxon>
        <taxon>Prevotellaceae</taxon>
        <taxon>Segatella</taxon>
    </lineage>
</organism>
<comment type="caution">
    <text evidence="1">The sequence shown here is derived from an EMBL/GenBank/DDBJ whole genome shotgun (WGS) entry which is preliminary data.</text>
</comment>